<organism evidence="2 3">
    <name type="scientific">Streptomyces marianii</name>
    <dbReference type="NCBI Taxonomy" id="1817406"/>
    <lineage>
        <taxon>Bacteria</taxon>
        <taxon>Bacillati</taxon>
        <taxon>Actinomycetota</taxon>
        <taxon>Actinomycetes</taxon>
        <taxon>Kitasatosporales</taxon>
        <taxon>Streptomycetaceae</taxon>
        <taxon>Streptomyces</taxon>
    </lineage>
</organism>
<dbReference type="OrthoDB" id="3653265at2"/>
<dbReference type="PANTHER" id="PTHR40254">
    <property type="entry name" value="BLR0577 PROTEIN"/>
    <property type="match status" value="1"/>
</dbReference>
<dbReference type="InterPro" id="IPR038732">
    <property type="entry name" value="HpyO/CreE_NAD-binding"/>
</dbReference>
<dbReference type="InterPro" id="IPR036188">
    <property type="entry name" value="FAD/NAD-bd_sf"/>
</dbReference>
<protein>
    <submittedName>
        <fullName evidence="2">FAD/NAD(P)-binding protein</fullName>
    </submittedName>
</protein>
<sequence length="659" mass="72227">MNGTRLEVCIVGAGPRGLSVLERLLANERHRPTHRTVTVHVVDPSAPGAGNVWRPEQSQHLLMNTVASQITVFTDDSATIDGPVEPGPSLYEWAKSLALLGDPADHDAEVLAEAERLGPDAYPTRAFYGRYLHDCFQRVVANAPAHTEVRVHRSRAVAMADTHGVPGGPQGIRLEDGTRLNELDAIVMAQGHVPARLSAREARTASLARIHHLTYITPANPADLPLDGVEPGENVLLRGLGLNFFDHMALFTLGRGGSFERVDGRLVYRASGKEPRLFAFSRRGVPYHARGENQKGATGRYFPRLLTPEYIAELRERAADGVPVNFTVDLWPLISREVQSVYYGALLTGRGEARLRESFTERFLSLAPDADAGALLAEYGLGADDRWDWKKLSRPYGERRFADRDDFTDWLLRYLRLDVERSREGNVSGPVKAALDVLRDLRNEIRLAVDHGGLEGNSHRDDLEGWYTPLNAFLSIGPPASRIEEMIALIEAGLLTVTGPGTQVRIDTAAQVYVAHSTVVPGEAIRATTLIEARLPEPDLRRTDDPLLRHLLDTDQATPFRIKGEAGTEYETGGLAVTERPYRLLDGKGHAHPRRFAYGVPTESVHWVTAAGIRPGVDSVTIGDSDAIARTVLSLPPAASVPSAVRPMETDNDLFGVIV</sequence>
<dbReference type="RefSeq" id="WP_138051861.1">
    <property type="nucleotide sequence ID" value="NZ_VAWE01000001.1"/>
</dbReference>
<accession>A0A5R9E0E9</accession>
<proteinExistence type="predicted"/>
<dbReference type="Pfam" id="PF13454">
    <property type="entry name" value="NAD_binding_9"/>
    <property type="match status" value="1"/>
</dbReference>
<dbReference type="AlphaFoldDB" id="A0A5R9E0E9"/>
<name>A0A5R9E0E9_9ACTN</name>
<dbReference type="InterPro" id="IPR052189">
    <property type="entry name" value="L-asp_N-monooxygenase_NS-form"/>
</dbReference>
<evidence type="ECO:0000313" key="2">
    <source>
        <dbReference type="EMBL" id="TLQ42452.1"/>
    </source>
</evidence>
<dbReference type="EMBL" id="VAWE01000001">
    <property type="protein sequence ID" value="TLQ42452.1"/>
    <property type="molecule type" value="Genomic_DNA"/>
</dbReference>
<comment type="caution">
    <text evidence="2">The sequence shown here is derived from an EMBL/GenBank/DDBJ whole genome shotgun (WGS) entry which is preliminary data.</text>
</comment>
<keyword evidence="3" id="KW-1185">Reference proteome</keyword>
<evidence type="ECO:0000313" key="3">
    <source>
        <dbReference type="Proteomes" id="UP000305921"/>
    </source>
</evidence>
<dbReference type="PANTHER" id="PTHR40254:SF1">
    <property type="entry name" value="BLR0577 PROTEIN"/>
    <property type="match status" value="1"/>
</dbReference>
<reference evidence="2 3" key="1">
    <citation type="submission" date="2019-05" db="EMBL/GenBank/DDBJ databases">
        <title>Streptomyces marianii sp. nov., a novel marine actinomycete from southern coast of India.</title>
        <authorList>
            <person name="Iniyan A.M."/>
            <person name="Wink J."/>
            <person name="Ramprasad E."/>
            <person name="Ramana C.V."/>
            <person name="Bunk B."/>
            <person name="Sproer C."/>
            <person name="Joseph F.-J.R.S."/>
            <person name="Vincent S.G.P."/>
        </authorList>
    </citation>
    <scope>NUCLEOTIDE SEQUENCE [LARGE SCALE GENOMIC DNA]</scope>
    <source>
        <strain evidence="2 3">ICN19</strain>
    </source>
</reference>
<evidence type="ECO:0000259" key="1">
    <source>
        <dbReference type="Pfam" id="PF13454"/>
    </source>
</evidence>
<dbReference type="SUPFAM" id="SSF51905">
    <property type="entry name" value="FAD/NAD(P)-binding domain"/>
    <property type="match status" value="1"/>
</dbReference>
<gene>
    <name evidence="2" type="ORF">FEF34_03845</name>
</gene>
<feature type="domain" description="FAD-dependent urate hydroxylase HpyO/Asp monooxygenase CreE-like FAD/NAD(P)-binding" evidence="1">
    <location>
        <begin position="10"/>
        <end position="192"/>
    </location>
</feature>
<dbReference type="Proteomes" id="UP000305921">
    <property type="component" value="Unassembled WGS sequence"/>
</dbReference>